<name>A0A059Y080_MYCBV</name>
<gene>
    <name evidence="3" type="ORF">K668_03445</name>
</gene>
<dbReference type="NCBIfam" id="NF046046">
    <property type="entry name" value="Mbov_0729_Cterm"/>
    <property type="match status" value="1"/>
</dbReference>
<dbReference type="Proteomes" id="UP000027182">
    <property type="component" value="Chromosome"/>
</dbReference>
<keyword evidence="2" id="KW-0732">Signal</keyword>
<dbReference type="HOGENOM" id="CLU_914720_0_0_14"/>
<reference evidence="3 4" key="1">
    <citation type="submission" date="2013-04" db="EMBL/GenBank/DDBJ databases">
        <authorList>
            <person name="Lin L."/>
            <person name="Zeng Z."/>
            <person name="Xie J."/>
            <person name="Luo L."/>
            <person name="Yang Z."/>
            <person name="Liang W."/>
            <person name="Lin H."/>
            <person name="Dong C."/>
            <person name="Sun Y."/>
        </authorList>
    </citation>
    <scope>NUCLEOTIDE SEQUENCE [LARGE SCALE GENOMIC DNA]</scope>
    <source>
        <strain evidence="3 4">CQ-W70</strain>
    </source>
</reference>
<evidence type="ECO:0000256" key="2">
    <source>
        <dbReference type="SAM" id="SignalP"/>
    </source>
</evidence>
<proteinExistence type="predicted"/>
<protein>
    <recommendedName>
        <fullName evidence="5">Lipoprotein</fullName>
    </recommendedName>
</protein>
<feature type="compositionally biased region" description="Polar residues" evidence="1">
    <location>
        <begin position="30"/>
        <end position="43"/>
    </location>
</feature>
<evidence type="ECO:0000313" key="4">
    <source>
        <dbReference type="Proteomes" id="UP000027182"/>
    </source>
</evidence>
<feature type="region of interest" description="Disordered" evidence="1">
    <location>
        <begin position="30"/>
        <end position="159"/>
    </location>
</feature>
<dbReference type="EMBL" id="CP005933">
    <property type="protein sequence ID" value="AIA34259.1"/>
    <property type="molecule type" value="Genomic_DNA"/>
</dbReference>
<organism evidence="3 4">
    <name type="scientific">Mycoplasmopsis bovis CQ-W70</name>
    <dbReference type="NCBI Taxonomy" id="1316930"/>
    <lineage>
        <taxon>Bacteria</taxon>
        <taxon>Bacillati</taxon>
        <taxon>Mycoplasmatota</taxon>
        <taxon>Mycoplasmoidales</taxon>
        <taxon>Metamycoplasmataceae</taxon>
        <taxon>Mycoplasmopsis</taxon>
    </lineage>
</organism>
<feature type="signal peptide" evidence="2">
    <location>
        <begin position="1"/>
        <end position="24"/>
    </location>
</feature>
<feature type="compositionally biased region" description="Polar residues" evidence="1">
    <location>
        <begin position="126"/>
        <end position="157"/>
    </location>
</feature>
<evidence type="ECO:0008006" key="5">
    <source>
        <dbReference type="Google" id="ProtNLM"/>
    </source>
</evidence>
<dbReference type="PATRIC" id="fig|1316930.3.peg.704"/>
<dbReference type="RefSeq" id="WP_013955008.1">
    <property type="nucleotide sequence ID" value="NZ_CP005933.1"/>
</dbReference>
<feature type="chain" id="PRO_5001585031" description="Lipoprotein" evidence="2">
    <location>
        <begin position="25"/>
        <end position="304"/>
    </location>
</feature>
<sequence>MKKWSKKTNIIGSLVALGSFPVIAAKCTEGNNGYVSKNDSPQVINPIKDGSQGQNDGDNTSNNDQPIRNSNKSDKAVKDSDSKKETDQSSTNNNSETPNNSSTLSASKTKPKESHEEATSRLTKELFNNTNQNHSDSANNSMLKPIDNGNTAPTNQNIKKKEMHNEAAIRLAKEYFDLLFDIQNYGDKLYKLSPMNKLYYIYKSFNKNSDIKSKLSTKELIHKLNSDLDSVFRLVSYLNNSEKEFFKKLGLDDEFDSDFAEFFYLLSSLISKNDDQSSKNRAEELFNKAKSKIDEAYNKEFKKK</sequence>
<dbReference type="KEGG" id="mbq:K668_03445"/>
<accession>A0A059Y080</accession>
<feature type="compositionally biased region" description="Basic and acidic residues" evidence="1">
    <location>
        <begin position="71"/>
        <end position="87"/>
    </location>
</feature>
<dbReference type="AlphaFoldDB" id="A0A059Y080"/>
<evidence type="ECO:0000256" key="1">
    <source>
        <dbReference type="SAM" id="MobiDB-lite"/>
    </source>
</evidence>
<evidence type="ECO:0000313" key="3">
    <source>
        <dbReference type="EMBL" id="AIA34259.1"/>
    </source>
</evidence>
<feature type="compositionally biased region" description="Low complexity" evidence="1">
    <location>
        <begin position="89"/>
        <end position="103"/>
    </location>
</feature>
<feature type="compositionally biased region" description="Basic and acidic residues" evidence="1">
    <location>
        <begin position="110"/>
        <end position="124"/>
    </location>
</feature>
<feature type="compositionally biased region" description="Polar residues" evidence="1">
    <location>
        <begin position="51"/>
        <end position="70"/>
    </location>
</feature>